<evidence type="ECO:0000256" key="1">
    <source>
        <dbReference type="ARBA" id="ARBA00004429"/>
    </source>
</evidence>
<feature type="transmembrane region" description="Helical" evidence="9">
    <location>
        <begin position="72"/>
        <end position="89"/>
    </location>
</feature>
<comment type="subcellular location">
    <subcellularLocation>
        <location evidence="1 9">Cell inner membrane</location>
        <topology evidence="1 9">Multi-pass membrane protein</topology>
    </subcellularLocation>
</comment>
<keyword evidence="2 9" id="KW-0813">Transport</keyword>
<evidence type="ECO:0000256" key="4">
    <source>
        <dbReference type="ARBA" id="ARBA00022519"/>
    </source>
</evidence>
<keyword evidence="6 9" id="KW-1133">Transmembrane helix</keyword>
<organism evidence="12 13">
    <name type="scientific">Arenibacterium halophilum</name>
    <dbReference type="NCBI Taxonomy" id="2583821"/>
    <lineage>
        <taxon>Bacteria</taxon>
        <taxon>Pseudomonadati</taxon>
        <taxon>Pseudomonadota</taxon>
        <taxon>Alphaproteobacteria</taxon>
        <taxon>Rhodobacterales</taxon>
        <taxon>Paracoccaceae</taxon>
        <taxon>Arenibacterium</taxon>
    </lineage>
</organism>
<keyword evidence="5 9" id="KW-0812">Transmembrane</keyword>
<keyword evidence="3" id="KW-1003">Cell membrane</keyword>
<evidence type="ECO:0000256" key="3">
    <source>
        <dbReference type="ARBA" id="ARBA00022475"/>
    </source>
</evidence>
<feature type="transmembrane region" description="Helical" evidence="9">
    <location>
        <begin position="150"/>
        <end position="171"/>
    </location>
</feature>
<keyword evidence="13" id="KW-1185">Reference proteome</keyword>
<keyword evidence="4 9" id="KW-0997">Cell inner membrane</keyword>
<comment type="similarity">
    <text evidence="8 9">Belongs to the TRAP transporter small permease family.</text>
</comment>
<sequence>MGSTDSAAPDTARHNRNPGEPDVKPILKTHDAISYAGFVLGATMLGAIVLMYAYEVTSRYLFGAPTTWASDFVSFLLLIMVFTTAPWLTRENGHVAVTIIPDLLLRYRSAILRTTFLAAAVACLVASWICLGENIYLFNRGTSTLTTVRIPKWILTAFITYGLVNTGLYFLRLTFSPLPEETKETANA</sequence>
<dbReference type="InterPro" id="IPR007387">
    <property type="entry name" value="TRAP_DctQ"/>
</dbReference>
<name>A0ABY2X238_9RHOB</name>
<evidence type="ECO:0000259" key="11">
    <source>
        <dbReference type="Pfam" id="PF04290"/>
    </source>
</evidence>
<evidence type="ECO:0000256" key="8">
    <source>
        <dbReference type="ARBA" id="ARBA00038436"/>
    </source>
</evidence>
<comment type="caution">
    <text evidence="12">The sequence shown here is derived from an EMBL/GenBank/DDBJ whole genome shotgun (WGS) entry which is preliminary data.</text>
</comment>
<dbReference type="Pfam" id="PF04290">
    <property type="entry name" value="DctQ"/>
    <property type="match status" value="1"/>
</dbReference>
<evidence type="ECO:0000256" key="6">
    <source>
        <dbReference type="ARBA" id="ARBA00022989"/>
    </source>
</evidence>
<evidence type="ECO:0000256" key="5">
    <source>
        <dbReference type="ARBA" id="ARBA00022692"/>
    </source>
</evidence>
<protein>
    <recommendedName>
        <fullName evidence="9">TRAP transporter small permease protein</fullName>
    </recommendedName>
</protein>
<accession>A0ABY2X238</accession>
<evidence type="ECO:0000256" key="10">
    <source>
        <dbReference type="SAM" id="MobiDB-lite"/>
    </source>
</evidence>
<gene>
    <name evidence="12" type="ORF">FGK64_19890</name>
</gene>
<keyword evidence="7 9" id="KW-0472">Membrane</keyword>
<evidence type="ECO:0000313" key="13">
    <source>
        <dbReference type="Proteomes" id="UP001191082"/>
    </source>
</evidence>
<dbReference type="PANTHER" id="PTHR35011">
    <property type="entry name" value="2,3-DIKETO-L-GULONATE TRAP TRANSPORTER SMALL PERMEASE PROTEIN YIAM"/>
    <property type="match status" value="1"/>
</dbReference>
<comment type="subunit">
    <text evidence="9">The complex comprises the extracytoplasmic solute receptor protein and the two transmembrane proteins.</text>
</comment>
<evidence type="ECO:0000256" key="2">
    <source>
        <dbReference type="ARBA" id="ARBA00022448"/>
    </source>
</evidence>
<evidence type="ECO:0000256" key="9">
    <source>
        <dbReference type="RuleBase" id="RU369079"/>
    </source>
</evidence>
<dbReference type="EMBL" id="VCPC01000005">
    <property type="protein sequence ID" value="TMV09349.1"/>
    <property type="molecule type" value="Genomic_DNA"/>
</dbReference>
<dbReference type="InterPro" id="IPR055348">
    <property type="entry name" value="DctQ"/>
</dbReference>
<feature type="transmembrane region" description="Helical" evidence="9">
    <location>
        <begin position="110"/>
        <end position="130"/>
    </location>
</feature>
<feature type="region of interest" description="Disordered" evidence="10">
    <location>
        <begin position="1"/>
        <end position="23"/>
    </location>
</feature>
<feature type="transmembrane region" description="Helical" evidence="9">
    <location>
        <begin position="32"/>
        <end position="52"/>
    </location>
</feature>
<comment type="function">
    <text evidence="9">Part of the tripartite ATP-independent periplasmic (TRAP) transport system.</text>
</comment>
<feature type="domain" description="Tripartite ATP-independent periplasmic transporters DctQ component" evidence="11">
    <location>
        <begin position="48"/>
        <end position="172"/>
    </location>
</feature>
<dbReference type="Proteomes" id="UP001191082">
    <property type="component" value="Unassembled WGS sequence"/>
</dbReference>
<proteinExistence type="inferred from homology"/>
<evidence type="ECO:0000256" key="7">
    <source>
        <dbReference type="ARBA" id="ARBA00023136"/>
    </source>
</evidence>
<evidence type="ECO:0000313" key="12">
    <source>
        <dbReference type="EMBL" id="TMV09349.1"/>
    </source>
</evidence>
<reference evidence="12 13" key="1">
    <citation type="submission" date="2019-05" db="EMBL/GenBank/DDBJ databases">
        <title>Marivita sp. nov. isolated from sea sediment.</title>
        <authorList>
            <person name="Kim W."/>
        </authorList>
    </citation>
    <scope>NUCLEOTIDE SEQUENCE [LARGE SCALE GENOMIC DNA]</scope>
    <source>
        <strain evidence="12 13">CAU 1492</strain>
    </source>
</reference>
<dbReference type="PANTHER" id="PTHR35011:SF2">
    <property type="entry name" value="2,3-DIKETO-L-GULONATE TRAP TRANSPORTER SMALL PERMEASE PROTEIN YIAM"/>
    <property type="match status" value="1"/>
</dbReference>
<feature type="compositionally biased region" description="Basic and acidic residues" evidence="10">
    <location>
        <begin position="11"/>
        <end position="23"/>
    </location>
</feature>